<comment type="caution">
    <text evidence="2">The sequence shown here is derived from an EMBL/GenBank/DDBJ whole genome shotgun (WGS) entry which is preliminary data.</text>
</comment>
<gene>
    <name evidence="2" type="ORF">CL6EHI_136410</name>
</gene>
<organism evidence="2 3">
    <name type="scientific">Entamoeba histolytica</name>
    <dbReference type="NCBI Taxonomy" id="5759"/>
    <lineage>
        <taxon>Eukaryota</taxon>
        <taxon>Amoebozoa</taxon>
        <taxon>Evosea</taxon>
        <taxon>Archamoebae</taxon>
        <taxon>Mastigamoebida</taxon>
        <taxon>Entamoebidae</taxon>
        <taxon>Entamoeba</taxon>
    </lineage>
</organism>
<evidence type="ECO:0000313" key="2">
    <source>
        <dbReference type="EMBL" id="GAT95409.1"/>
    </source>
</evidence>
<dbReference type="AlphaFoldDB" id="A0A175JNU8"/>
<feature type="chain" id="PRO_5012475419" evidence="1">
    <location>
        <begin position="16"/>
        <end position="318"/>
    </location>
</feature>
<evidence type="ECO:0000313" key="3">
    <source>
        <dbReference type="Proteomes" id="UP000078387"/>
    </source>
</evidence>
<accession>A0A175JNU8</accession>
<dbReference type="eggNOG" id="ENOG502RDDC">
    <property type="taxonomic scope" value="Eukaryota"/>
</dbReference>
<feature type="signal peptide" evidence="1">
    <location>
        <begin position="1"/>
        <end position="15"/>
    </location>
</feature>
<dbReference type="VEuPathDB" id="AmoebaDB:KM1_021170"/>
<dbReference type="VEuPathDB" id="AmoebaDB:EHI5A_014480"/>
<sequence>MKITLILGILIVVMAVPIHICTDHLQAVEDSILSAETHISDTEDIEKETLDDIDSAFGDIRNSICKADFVRTAHIIEVLKEKLLRIRQIKSKWVKVLQNTVNALPPHLQHKILFKNKIENRMRMNPDFISIADIPSIPVYEGMPKYAPVITKIADGMMEEIEDIKTDEQLISLQERYEKVQFKSKESHLKTQKVLEGIDAIMVSIRLGRIGTESASTNYNKLFNLLKKTTEEEKKYVSEINSLRKQIFDRKRSILQSILDKGRVIQKDMVQNRIQFLKKMSSKYSNNKLKETTQRLNSLISGIQKQWKQLQEQKTRSK</sequence>
<name>A0A175JNU8_ENTHI</name>
<dbReference type="VEuPathDB" id="AmoebaDB:EHI7A_036100"/>
<proteinExistence type="predicted"/>
<protein>
    <submittedName>
        <fullName evidence="2">Uncharacterized protein</fullName>
    </submittedName>
</protein>
<dbReference type="VEuPathDB" id="AmoebaDB:EHI_136410"/>
<dbReference type="EMBL" id="BDEQ01000001">
    <property type="protein sequence ID" value="GAT95409.1"/>
    <property type="molecule type" value="Genomic_DNA"/>
</dbReference>
<evidence type="ECO:0000256" key="1">
    <source>
        <dbReference type="SAM" id="SignalP"/>
    </source>
</evidence>
<dbReference type="Proteomes" id="UP000078387">
    <property type="component" value="Unassembled WGS sequence"/>
</dbReference>
<keyword evidence="1" id="KW-0732">Signal</keyword>
<dbReference type="VEuPathDB" id="AmoebaDB:EHI8A_034230"/>
<reference evidence="2 3" key="1">
    <citation type="submission" date="2016-05" db="EMBL/GenBank/DDBJ databases">
        <title>First whole genome sequencing of Entamoeba histolytica HM1:IMSS-clone-6.</title>
        <authorList>
            <person name="Mukherjee Avik.K."/>
            <person name="Izumyama S."/>
            <person name="Nakada-Tsukui K."/>
            <person name="Nozaki T."/>
        </authorList>
    </citation>
    <scope>NUCLEOTIDE SEQUENCE [LARGE SCALE GENOMIC DNA]</scope>
    <source>
        <strain evidence="2 3">HM1:IMSS clone 6</strain>
    </source>
</reference>